<dbReference type="InterPro" id="IPR036236">
    <property type="entry name" value="Znf_C2H2_sf"/>
</dbReference>
<keyword evidence="4" id="KW-0677">Repeat</keyword>
<keyword evidence="8" id="KW-0238">DNA-binding</keyword>
<evidence type="ECO:0000256" key="7">
    <source>
        <dbReference type="ARBA" id="ARBA00023015"/>
    </source>
</evidence>
<feature type="domain" description="C2H2-type" evidence="13">
    <location>
        <begin position="365"/>
        <end position="392"/>
    </location>
</feature>
<feature type="domain" description="C2H2-type" evidence="13">
    <location>
        <begin position="281"/>
        <end position="308"/>
    </location>
</feature>
<dbReference type="InterPro" id="IPR050331">
    <property type="entry name" value="Zinc_finger"/>
</dbReference>
<keyword evidence="7" id="KW-0805">Transcription regulation</keyword>
<dbReference type="InterPro" id="IPR012934">
    <property type="entry name" value="Znf_AD"/>
</dbReference>
<evidence type="ECO:0000256" key="2">
    <source>
        <dbReference type="ARBA" id="ARBA00006991"/>
    </source>
</evidence>
<dbReference type="PANTHER" id="PTHR16515">
    <property type="entry name" value="PR DOMAIN ZINC FINGER PROTEIN"/>
    <property type="match status" value="1"/>
</dbReference>
<feature type="binding site" evidence="12">
    <location>
        <position position="70"/>
    </location>
    <ligand>
        <name>Zn(2+)</name>
        <dbReference type="ChEBI" id="CHEBI:29105"/>
    </ligand>
</feature>
<dbReference type="SMART" id="SM00355">
    <property type="entry name" value="ZnF_C2H2"/>
    <property type="match status" value="7"/>
</dbReference>
<dbReference type="AlphaFoldDB" id="A0A1B0ALP2"/>
<dbReference type="InterPro" id="IPR013087">
    <property type="entry name" value="Znf_C2H2_type"/>
</dbReference>
<evidence type="ECO:0000313" key="15">
    <source>
        <dbReference type="EnsemblMetazoa" id="GPPI000967-PA"/>
    </source>
</evidence>
<sequence>MLTPHRDITNSCLICQAIEEDNDYEALFTVNKEEASDNGYALTAIGEMYEELIGLKIPLEMCNIYPQFLCNTCDLQMKLFKKLQLKARRTVELLKEIYDAEELVKEDLFSECCGIECTNEDNDLENILVEMKSEEEGEERVAEDEDQEIIEGNNNLMKGETLSQHIEILNDLEEVETNDCVTDIREFITHTDQFRVEENRSENQIEEYVLNFNENSETCIQYPEDQEEGELYQEELIDDHPNESRKRKKPKEDLNCLACGIIFEDAIEFKYHLRSEHDEKYPCGECSKLFHSSKSLKLHMNLHNGLLPYQCEPCQRSFNQKVHFLNHLNRHNNIRNFKCDECDKSFFAKADLKIHARTHTGVRPYVCKICSKSYMLSDHLRTHLYTHTNQKFECKFCPQKFSTPSTLRLHQKTIHLMEKRFKCQYCEKLFRRKHHLMNHIKNLHADLEYAYETELCQNPSVETNNDNPTADLYMDNNDIISSITGDCHGYIVFPPAIVPT</sequence>
<evidence type="ECO:0000256" key="9">
    <source>
        <dbReference type="ARBA" id="ARBA00023163"/>
    </source>
</evidence>
<feature type="domain" description="C2H2-type" evidence="13">
    <location>
        <begin position="421"/>
        <end position="449"/>
    </location>
</feature>
<evidence type="ECO:0000256" key="4">
    <source>
        <dbReference type="ARBA" id="ARBA00022737"/>
    </source>
</evidence>
<dbReference type="GO" id="GO:0003690">
    <property type="term" value="F:double-stranded DNA binding"/>
    <property type="evidence" value="ECO:0007669"/>
    <property type="project" value="UniProtKB-ARBA"/>
</dbReference>
<dbReference type="PROSITE" id="PS51915">
    <property type="entry name" value="ZAD"/>
    <property type="match status" value="1"/>
</dbReference>
<keyword evidence="5 11" id="KW-0863">Zinc-finger</keyword>
<feature type="domain" description="C2H2-type" evidence="13">
    <location>
        <begin position="392"/>
        <end position="420"/>
    </location>
</feature>
<comment type="subcellular location">
    <subcellularLocation>
        <location evidence="1">Nucleus</location>
    </subcellularLocation>
</comment>
<protein>
    <recommendedName>
        <fullName evidence="17">Protein krueppel</fullName>
    </recommendedName>
</protein>
<evidence type="ECO:0000256" key="6">
    <source>
        <dbReference type="ARBA" id="ARBA00022833"/>
    </source>
</evidence>
<feature type="domain" description="C2H2-type" evidence="13">
    <location>
        <begin position="337"/>
        <end position="364"/>
    </location>
</feature>
<dbReference type="Pfam" id="PF00096">
    <property type="entry name" value="zf-C2H2"/>
    <property type="match status" value="5"/>
</dbReference>
<dbReference type="GO" id="GO:0008270">
    <property type="term" value="F:zinc ion binding"/>
    <property type="evidence" value="ECO:0007669"/>
    <property type="project" value="UniProtKB-UniRule"/>
</dbReference>
<dbReference type="FunFam" id="3.30.160.60:FF:000145">
    <property type="entry name" value="Zinc finger protein 574"/>
    <property type="match status" value="1"/>
</dbReference>
<dbReference type="GO" id="GO:0005634">
    <property type="term" value="C:nucleus"/>
    <property type="evidence" value="ECO:0007669"/>
    <property type="project" value="UniProtKB-SubCell"/>
</dbReference>
<feature type="binding site" evidence="12">
    <location>
        <position position="12"/>
    </location>
    <ligand>
        <name>Zn(2+)</name>
        <dbReference type="ChEBI" id="CHEBI:29105"/>
    </ligand>
</feature>
<dbReference type="Gene3D" id="3.30.160.60">
    <property type="entry name" value="Classic Zinc Finger"/>
    <property type="match status" value="4"/>
</dbReference>
<keyword evidence="10" id="KW-0539">Nucleus</keyword>
<reference evidence="15" key="2">
    <citation type="submission" date="2020-05" db="UniProtKB">
        <authorList>
            <consortium name="EnsemblMetazoa"/>
        </authorList>
    </citation>
    <scope>IDENTIFICATION</scope>
    <source>
        <strain evidence="15">IAEA</strain>
    </source>
</reference>
<keyword evidence="3 12" id="KW-0479">Metal-binding</keyword>
<evidence type="ECO:0008006" key="17">
    <source>
        <dbReference type="Google" id="ProtNLM"/>
    </source>
</evidence>
<feature type="binding site" evidence="12">
    <location>
        <position position="15"/>
    </location>
    <ligand>
        <name>Zn(2+)</name>
        <dbReference type="ChEBI" id="CHEBI:29105"/>
    </ligand>
</feature>
<dbReference type="EMBL" id="JXJN01000032">
    <property type="status" value="NOT_ANNOTATED_CDS"/>
    <property type="molecule type" value="Genomic_DNA"/>
</dbReference>
<proteinExistence type="inferred from homology"/>
<dbReference type="PROSITE" id="PS00028">
    <property type="entry name" value="ZINC_FINGER_C2H2_1"/>
    <property type="match status" value="7"/>
</dbReference>
<accession>A0A1B0ALP2</accession>
<name>A0A1B0ALP2_9MUSC</name>
<evidence type="ECO:0000256" key="8">
    <source>
        <dbReference type="ARBA" id="ARBA00023125"/>
    </source>
</evidence>
<dbReference type="SUPFAM" id="SSF57667">
    <property type="entry name" value="beta-beta-alpha zinc fingers"/>
    <property type="match status" value="3"/>
</dbReference>
<evidence type="ECO:0000259" key="13">
    <source>
        <dbReference type="PROSITE" id="PS50157"/>
    </source>
</evidence>
<comment type="similarity">
    <text evidence="2">Belongs to the krueppel C2H2-type zinc-finger protein family.</text>
</comment>
<keyword evidence="16" id="KW-1185">Reference proteome</keyword>
<evidence type="ECO:0000256" key="3">
    <source>
        <dbReference type="ARBA" id="ARBA00022723"/>
    </source>
</evidence>
<dbReference type="GO" id="GO:0010468">
    <property type="term" value="P:regulation of gene expression"/>
    <property type="evidence" value="ECO:0007669"/>
    <property type="project" value="TreeGrafter"/>
</dbReference>
<feature type="binding site" evidence="12">
    <location>
        <position position="73"/>
    </location>
    <ligand>
        <name>Zn(2+)</name>
        <dbReference type="ChEBI" id="CHEBI:29105"/>
    </ligand>
</feature>
<keyword evidence="9" id="KW-0804">Transcription</keyword>
<dbReference type="PANTHER" id="PTHR16515:SF49">
    <property type="entry name" value="GASTRULA ZINC FINGER PROTEIN XLCGF49.1-LIKE-RELATED"/>
    <property type="match status" value="1"/>
</dbReference>
<dbReference type="FunFam" id="3.30.160.60:FF:001370">
    <property type="entry name" value="Zinc finger protein"/>
    <property type="match status" value="1"/>
</dbReference>
<dbReference type="VEuPathDB" id="VectorBase:GPPI000967"/>
<dbReference type="STRING" id="67801.A0A1B0ALP2"/>
<feature type="domain" description="C2H2-type" evidence="13">
    <location>
        <begin position="254"/>
        <end position="282"/>
    </location>
</feature>
<evidence type="ECO:0000256" key="12">
    <source>
        <dbReference type="PROSITE-ProRule" id="PRU01263"/>
    </source>
</evidence>
<evidence type="ECO:0000256" key="11">
    <source>
        <dbReference type="PROSITE-ProRule" id="PRU00042"/>
    </source>
</evidence>
<dbReference type="PROSITE" id="PS50157">
    <property type="entry name" value="ZINC_FINGER_C2H2_2"/>
    <property type="match status" value="7"/>
</dbReference>
<evidence type="ECO:0000256" key="5">
    <source>
        <dbReference type="ARBA" id="ARBA00022771"/>
    </source>
</evidence>
<keyword evidence="6 12" id="KW-0862">Zinc</keyword>
<evidence type="ECO:0000256" key="1">
    <source>
        <dbReference type="ARBA" id="ARBA00004123"/>
    </source>
</evidence>
<dbReference type="EnsemblMetazoa" id="GPPI000967-RA">
    <property type="protein sequence ID" value="GPPI000967-PA"/>
    <property type="gene ID" value="GPPI000967"/>
</dbReference>
<reference evidence="16" key="1">
    <citation type="submission" date="2015-01" db="EMBL/GenBank/DDBJ databases">
        <authorList>
            <person name="Aksoy S."/>
            <person name="Warren W."/>
            <person name="Wilson R.K."/>
        </authorList>
    </citation>
    <scope>NUCLEOTIDE SEQUENCE [LARGE SCALE GENOMIC DNA]</scope>
    <source>
        <strain evidence="16">IAEA</strain>
    </source>
</reference>
<feature type="domain" description="C2H2-type" evidence="13">
    <location>
        <begin position="309"/>
        <end position="336"/>
    </location>
</feature>
<organism evidence="15 16">
    <name type="scientific">Glossina palpalis gambiensis</name>
    <dbReference type="NCBI Taxonomy" id="67801"/>
    <lineage>
        <taxon>Eukaryota</taxon>
        <taxon>Metazoa</taxon>
        <taxon>Ecdysozoa</taxon>
        <taxon>Arthropoda</taxon>
        <taxon>Hexapoda</taxon>
        <taxon>Insecta</taxon>
        <taxon>Pterygota</taxon>
        <taxon>Neoptera</taxon>
        <taxon>Endopterygota</taxon>
        <taxon>Diptera</taxon>
        <taxon>Brachycera</taxon>
        <taxon>Muscomorpha</taxon>
        <taxon>Hippoboscoidea</taxon>
        <taxon>Glossinidae</taxon>
        <taxon>Glossina</taxon>
    </lineage>
</organism>
<dbReference type="Proteomes" id="UP000092460">
    <property type="component" value="Unassembled WGS sequence"/>
</dbReference>
<feature type="domain" description="ZAD" evidence="14">
    <location>
        <begin position="10"/>
        <end position="97"/>
    </location>
</feature>
<evidence type="ECO:0000259" key="14">
    <source>
        <dbReference type="PROSITE" id="PS51915"/>
    </source>
</evidence>
<evidence type="ECO:0000256" key="10">
    <source>
        <dbReference type="ARBA" id="ARBA00023242"/>
    </source>
</evidence>
<evidence type="ECO:0000313" key="16">
    <source>
        <dbReference type="Proteomes" id="UP000092460"/>
    </source>
</evidence>